<dbReference type="STRING" id="304371.MCP_2935"/>
<keyword evidence="6 8" id="KW-0560">Oxidoreductase</keyword>
<dbReference type="Gene3D" id="1.10.645.10">
    <property type="entry name" value="Cytochrome-c3 Hydrogenase, chain B"/>
    <property type="match status" value="1"/>
</dbReference>
<evidence type="ECO:0000256" key="5">
    <source>
        <dbReference type="ARBA" id="ARBA00022723"/>
    </source>
</evidence>
<comment type="cofactor">
    <cofactor evidence="1 7">
        <name>Ni(2+)</name>
        <dbReference type="ChEBI" id="CHEBI:49786"/>
    </cofactor>
</comment>
<dbReference type="Pfam" id="PF00374">
    <property type="entry name" value="NiFeSe_Hases"/>
    <property type="match status" value="2"/>
</dbReference>
<evidence type="ECO:0000256" key="3">
    <source>
        <dbReference type="ARBA" id="ARBA00009292"/>
    </source>
</evidence>
<dbReference type="SMR" id="D1Z2T5"/>
<reference evidence="10" key="3">
    <citation type="journal article" date="2011" name="PLoS ONE">
        <title>Genome sequence of a mesophilic hydrogenotrophic methanogen Methanocella paludicola, the first cultivated representative of the order Methanocellales.</title>
        <authorList>
            <person name="Sakai S."/>
            <person name="Takaki Y."/>
            <person name="Shimamura S."/>
            <person name="Sekine M."/>
            <person name="Tajima T."/>
            <person name="Kosugi H."/>
            <person name="Ichikawa N."/>
            <person name="Tasumi E."/>
            <person name="Hiraki A.T."/>
            <person name="Shimizu A."/>
            <person name="Kato Y."/>
            <person name="Nishiko R."/>
            <person name="Mori K."/>
            <person name="Fujita N."/>
            <person name="Imachi H."/>
            <person name="Takai K."/>
        </authorList>
    </citation>
    <scope>NUCLEOTIDE SEQUENCE [LARGE SCALE GENOMIC DNA]</scope>
    <source>
        <strain evidence="10">DSM 17711 / JCM 13418 / NBRC 101707 / SANAE</strain>
    </source>
</reference>
<comment type="cofactor">
    <cofactor evidence="7">
        <name>Fe cation</name>
        <dbReference type="ChEBI" id="CHEBI:24875"/>
    </cofactor>
</comment>
<feature type="binding site" evidence="7">
    <location>
        <position position="62"/>
    </location>
    <ligand>
        <name>Mg(2+)</name>
        <dbReference type="ChEBI" id="CHEBI:18420"/>
    </ligand>
</feature>
<dbReference type="InterPro" id="IPR018194">
    <property type="entry name" value="Ni-dep_hyd_lsu_Ni_BS"/>
</dbReference>
<evidence type="ECO:0000313" key="10">
    <source>
        <dbReference type="Proteomes" id="UP000001882"/>
    </source>
</evidence>
<dbReference type="InterPro" id="IPR001501">
    <property type="entry name" value="Ni-dep_hyd_lsu"/>
</dbReference>
<accession>D1Z2T5</accession>
<feature type="binding site" evidence="7">
    <location>
        <position position="59"/>
    </location>
    <ligand>
        <name>Ni(2+)</name>
        <dbReference type="ChEBI" id="CHEBI:49786"/>
    </ligand>
</feature>
<organism evidence="9 10">
    <name type="scientific">Methanocella paludicola (strain DSM 17711 / JCM 13418 / NBRC 101707 / SANAE)</name>
    <dbReference type="NCBI Taxonomy" id="304371"/>
    <lineage>
        <taxon>Archaea</taxon>
        <taxon>Methanobacteriati</taxon>
        <taxon>Methanobacteriota</taxon>
        <taxon>Stenosarchaea group</taxon>
        <taxon>Methanomicrobia</taxon>
        <taxon>Methanocellales</taxon>
        <taxon>Methanocellaceae</taxon>
        <taxon>Methanocella</taxon>
    </lineage>
</organism>
<evidence type="ECO:0000256" key="7">
    <source>
        <dbReference type="PIRSR" id="PIRSR601501-1"/>
    </source>
</evidence>
<dbReference type="Proteomes" id="UP000001882">
    <property type="component" value="Chromosome"/>
</dbReference>
<dbReference type="InParanoid" id="D1Z2T5"/>
<feature type="binding site" evidence="7">
    <location>
        <position position="571"/>
    </location>
    <ligand>
        <name>Mg(2+)</name>
        <dbReference type="ChEBI" id="CHEBI:18420"/>
    </ligand>
</feature>
<dbReference type="PANTHER" id="PTHR42958">
    <property type="entry name" value="HYDROGENASE-2 LARGE CHAIN"/>
    <property type="match status" value="1"/>
</dbReference>
<keyword evidence="7" id="KW-0408">Iron</keyword>
<dbReference type="eggNOG" id="arCOG01550">
    <property type="taxonomic scope" value="Archaea"/>
</dbReference>
<comment type="subcellular location">
    <subcellularLocation>
        <location evidence="2">Cell envelope</location>
    </subcellularLocation>
</comment>
<feature type="binding site" evidence="7">
    <location>
        <position position="568"/>
    </location>
    <ligand>
        <name>Fe cation</name>
        <dbReference type="ChEBI" id="CHEBI:24875"/>
    </ligand>
</feature>
<keyword evidence="5 7" id="KW-0479">Metal-binding</keyword>
<dbReference type="GO" id="GO:0016151">
    <property type="term" value="F:nickel cation binding"/>
    <property type="evidence" value="ECO:0007669"/>
    <property type="project" value="InterPro"/>
</dbReference>
<dbReference type="OrthoDB" id="42371at2157"/>
<dbReference type="RefSeq" id="WP_012901677.1">
    <property type="nucleotide sequence ID" value="NC_013665.1"/>
</dbReference>
<protein>
    <submittedName>
        <fullName evidence="9">F420-non-reducing hydrogenase large subunit</fullName>
    </submittedName>
</protein>
<keyword evidence="7" id="KW-0460">Magnesium</keyword>
<sequence>MRITIDPVTRLSSGLRVTAELTDGAITSASSSGMIYRGLEQMLAGRSPEDAPYFTQRICGMCSASHATASVNAIESAAGAAGLIPRDALLVRNILNGLGWLKNHVEHLYMAFMPDLADPVYGDALNSSSLGNLLWQELKERYAVSGGQAYGEALRCIREIGRAEGVLGGRSPCSPAIVPGGVTVRPARGDIGALETCLENIDGFLQKRLVGAMTIGEWLANTHDQDAGFGYDYIEHLPMGDLSASKGWGDLPLFMMFFSRMFARDVLSLPAYIGLDDAGGYPLDDQLIGFLSYGSFYRVRDESGRLKDGYGTVEDGAFEMPAGFTPGGMQNIYLAADRVDPNLIVEHVAASFYDYSEERLSEAPLDGETVPAGRASSIELDGARYSFIKAPRYGRVPCEVGPLARQINSRESLIIDAMRRLYSRNMSVTNYPMASVYTRTMARMQETLLISRMLHEWLDDLHVSDERQKYCVPVSVKPNRTGSGLIEAPRGALGHWLRIGKDQKISNYQVVAPTTWNASPRCSEQKSGPMELALLGCSTTPSGYLPGSESNPVSIYHVIRSFDPCAACAVHTVKRRDIG</sequence>
<keyword evidence="4 7" id="KW-0533">Nickel</keyword>
<feature type="binding site" evidence="7">
    <location>
        <position position="510"/>
    </location>
    <ligand>
        <name>Mg(2+)</name>
        <dbReference type="ChEBI" id="CHEBI:18420"/>
    </ligand>
</feature>
<reference evidence="9 10" key="1">
    <citation type="journal article" date="2007" name="Appl. Environ. Microbiol.">
        <title>Isolation of key methanogens for global methane emission from rice paddy fields: a novel isolate affiliated with the clone cluster rice cluster I.</title>
        <authorList>
            <person name="Sakai S."/>
            <person name="Imachi H."/>
            <person name="Sekiguchi Y."/>
            <person name="Ohashi A."/>
            <person name="Harada H."/>
            <person name="Kamagata Y."/>
        </authorList>
    </citation>
    <scope>NUCLEOTIDE SEQUENCE [LARGE SCALE GENOMIC DNA]</scope>
    <source>
        <strain evidence="10">DSM 17711 / JCM 13418 / NBRC 101707 / SANAE</strain>
    </source>
</reference>
<evidence type="ECO:0000256" key="6">
    <source>
        <dbReference type="ARBA" id="ARBA00023002"/>
    </source>
</evidence>
<dbReference type="PROSITE" id="PS00507">
    <property type="entry name" value="NI_HGENASE_L_1"/>
    <property type="match status" value="1"/>
</dbReference>
<evidence type="ECO:0000256" key="2">
    <source>
        <dbReference type="ARBA" id="ARBA00004196"/>
    </source>
</evidence>
<dbReference type="InterPro" id="IPR050867">
    <property type="entry name" value="NiFe/NiFeSe_hydrgnase_LSU"/>
</dbReference>
<dbReference type="SUPFAM" id="SSF56762">
    <property type="entry name" value="HydB/Nqo4-like"/>
    <property type="match status" value="1"/>
</dbReference>
<dbReference type="GO" id="GO:0008901">
    <property type="term" value="F:ferredoxin hydrogenase activity"/>
    <property type="evidence" value="ECO:0007669"/>
    <property type="project" value="InterPro"/>
</dbReference>
<evidence type="ECO:0000256" key="1">
    <source>
        <dbReference type="ARBA" id="ARBA00001967"/>
    </source>
</evidence>
<feature type="binding site" evidence="7">
    <location>
        <position position="565"/>
    </location>
    <ligand>
        <name>Ni(2+)</name>
        <dbReference type="ChEBI" id="CHEBI:49786"/>
    </ligand>
</feature>
<dbReference type="PROSITE" id="PS00508">
    <property type="entry name" value="NI_HGENASE_L_2"/>
    <property type="match status" value="1"/>
</dbReference>
<dbReference type="AlphaFoldDB" id="D1Z2T5"/>
<gene>
    <name evidence="9" type="primary">vhtA</name>
    <name evidence="9" type="ordered locus">MCP_2935</name>
</gene>
<feature type="binding site" evidence="7">
    <location>
        <position position="40"/>
    </location>
    <ligand>
        <name>Mg(2+)</name>
        <dbReference type="ChEBI" id="CHEBI:18420"/>
    </ligand>
</feature>
<dbReference type="InterPro" id="IPR029014">
    <property type="entry name" value="NiFe-Hase_large"/>
</dbReference>
<proteinExistence type="inferred from homology"/>
<reference evidence="9 10" key="2">
    <citation type="journal article" date="2008" name="Int. J. Syst. Evol. Microbiol.">
        <title>Methanocella paludicola gen. nov., sp. nov., a methane-producing archaeon, the first isolate of the lineage 'Rice Cluster I', and proposal of the new archaeal order Methanocellales ord. nov.</title>
        <authorList>
            <person name="Sakai S."/>
            <person name="Imachi H."/>
            <person name="Hanada S."/>
            <person name="Ohashi A."/>
            <person name="Harada H."/>
            <person name="Kamagata Y."/>
        </authorList>
    </citation>
    <scope>NUCLEOTIDE SEQUENCE [LARGE SCALE GENOMIC DNA]</scope>
    <source>
        <strain evidence="10">DSM 17711 / JCM 13418 / NBRC 101707 / SANAE</strain>
    </source>
</reference>
<evidence type="ECO:0000256" key="4">
    <source>
        <dbReference type="ARBA" id="ARBA00022596"/>
    </source>
</evidence>
<dbReference type="EMBL" id="AP011532">
    <property type="protein sequence ID" value="BAI63007.1"/>
    <property type="molecule type" value="Genomic_DNA"/>
</dbReference>
<comment type="similarity">
    <text evidence="3 8">Belongs to the [NiFe]/[NiFeSe] hydrogenase large subunit family.</text>
</comment>
<evidence type="ECO:0000313" key="9">
    <source>
        <dbReference type="EMBL" id="BAI63007.1"/>
    </source>
</evidence>
<dbReference type="PANTHER" id="PTHR42958:SF4">
    <property type="entry name" value="HYDROGENASE EXPRESSION_FORMATION PROTEIN HUPK"/>
    <property type="match status" value="1"/>
</dbReference>
<evidence type="ECO:0000256" key="8">
    <source>
        <dbReference type="RuleBase" id="RU003896"/>
    </source>
</evidence>
<keyword evidence="10" id="KW-1185">Reference proteome</keyword>
<dbReference type="GeneID" id="8683239"/>
<name>D1Z2T5_METPS</name>
<dbReference type="KEGG" id="mpd:MCP_2935"/>